<feature type="region of interest" description="Disordered" evidence="1">
    <location>
        <begin position="178"/>
        <end position="212"/>
    </location>
</feature>
<dbReference type="Proteomes" id="UP001232148">
    <property type="component" value="Unassembled WGS sequence"/>
</dbReference>
<organism evidence="2 3">
    <name type="scientific">Colletotrichum zoysiae</name>
    <dbReference type="NCBI Taxonomy" id="1216348"/>
    <lineage>
        <taxon>Eukaryota</taxon>
        <taxon>Fungi</taxon>
        <taxon>Dikarya</taxon>
        <taxon>Ascomycota</taxon>
        <taxon>Pezizomycotina</taxon>
        <taxon>Sordariomycetes</taxon>
        <taxon>Hypocreomycetidae</taxon>
        <taxon>Glomerellales</taxon>
        <taxon>Glomerellaceae</taxon>
        <taxon>Colletotrichum</taxon>
        <taxon>Colletotrichum graminicola species complex</taxon>
    </lineage>
</organism>
<gene>
    <name evidence="2" type="ORF">LX32DRAFT_729210</name>
</gene>
<name>A0AAD9HGW7_9PEZI</name>
<sequence length="212" mass="23734">MCLAEHIYYINCGCWEGRHIRWQCPRGSAHGAGACPEVVCSGVFRKWGRCLVCQRRQAQQRRQQQQQQHVLVTGANDEGDACGGAPAFNQRRARATRDARRESVSSQRPGTAEWHRRFDPCASDSEAHCTGEVAPRPKRWSLDRYYCCPRRAGSRQHCGNEEAALSDWTRGWDRRNDLRRLDDEGHGPAGSAPPLTGVYGSATLDEDRLAGG</sequence>
<evidence type="ECO:0000313" key="3">
    <source>
        <dbReference type="Proteomes" id="UP001232148"/>
    </source>
</evidence>
<accession>A0AAD9HGW7</accession>
<keyword evidence="3" id="KW-1185">Reference proteome</keyword>
<dbReference type="AlphaFoldDB" id="A0AAD9HGW7"/>
<dbReference type="EMBL" id="MU842890">
    <property type="protein sequence ID" value="KAK2027742.1"/>
    <property type="molecule type" value="Genomic_DNA"/>
</dbReference>
<proteinExistence type="predicted"/>
<protein>
    <submittedName>
        <fullName evidence="2">Uncharacterized protein</fullName>
    </submittedName>
</protein>
<evidence type="ECO:0000313" key="2">
    <source>
        <dbReference type="EMBL" id="KAK2027742.1"/>
    </source>
</evidence>
<comment type="caution">
    <text evidence="2">The sequence shown here is derived from an EMBL/GenBank/DDBJ whole genome shotgun (WGS) entry which is preliminary data.</text>
</comment>
<evidence type="ECO:0000256" key="1">
    <source>
        <dbReference type="SAM" id="MobiDB-lite"/>
    </source>
</evidence>
<reference evidence="2" key="1">
    <citation type="submission" date="2021-06" db="EMBL/GenBank/DDBJ databases">
        <title>Comparative genomics, transcriptomics and evolutionary studies reveal genomic signatures of adaptation to plant cell wall in hemibiotrophic fungi.</title>
        <authorList>
            <consortium name="DOE Joint Genome Institute"/>
            <person name="Baroncelli R."/>
            <person name="Diaz J.F."/>
            <person name="Benocci T."/>
            <person name="Peng M."/>
            <person name="Battaglia E."/>
            <person name="Haridas S."/>
            <person name="Andreopoulos W."/>
            <person name="Labutti K."/>
            <person name="Pangilinan J."/>
            <person name="Floch G.L."/>
            <person name="Makela M.R."/>
            <person name="Henrissat B."/>
            <person name="Grigoriev I.V."/>
            <person name="Crouch J.A."/>
            <person name="De Vries R.P."/>
            <person name="Sukno S.A."/>
            <person name="Thon M.R."/>
        </authorList>
    </citation>
    <scope>NUCLEOTIDE SEQUENCE</scope>
    <source>
        <strain evidence="2">MAFF235873</strain>
    </source>
</reference>
<feature type="region of interest" description="Disordered" evidence="1">
    <location>
        <begin position="93"/>
        <end position="113"/>
    </location>
</feature>